<name>A0A345M848_9CAUD</name>
<evidence type="ECO:0000313" key="2">
    <source>
        <dbReference type="EMBL" id="AXH66669.1"/>
    </source>
</evidence>
<sequence>MKFTKIFSQELLDEMISEGYVRAQTHPVLPLKILNYSEKTQFAGKWNECTLNCRGTIVDFDGNLIARPFMKFFNLGDSQSAQLDWDAPVEVTDKKDGSMGVLYSYGGEWAIATRGSFMSDQAIHATRVLNERYSHIQFVSDYTFIFEIVYPDNRIVLDYGSMDDLIMLGAVHKEHGYVCGPLEAQAIVNWDGPVTEVFNYKSLREAAVADYRKNAEGFVVRSGAKMVKIKQADYVELHRMISMLSERSVWSQLSQGYSILEICEALPDEFHQFVKDVGGKLLEQYQEIEIKVRGIFHNLLSSMDEGFTRRDFAMAANRIDGYRSHMFNLLDGKSIDELIWKQIKPEAKREDVHPTNAG</sequence>
<reference evidence="2 3" key="1">
    <citation type="submission" date="2018-07" db="EMBL/GenBank/DDBJ databases">
        <authorList>
            <person name="Boyd E.M."/>
            <person name="Barkley D.B."/>
            <person name="Naeem H."/>
            <person name="Vanhorne R."/>
            <person name="Nayek S."/>
            <person name="Layton S.R."/>
            <person name="Hughes L.E."/>
            <person name="Garlena R.A."/>
            <person name="Russell D.A."/>
            <person name="Pope W.H."/>
            <person name="Jacobs-Sera D."/>
            <person name="Hatfull G.F."/>
        </authorList>
    </citation>
    <scope>NUCLEOTIDE SEQUENCE [LARGE SCALE GENOMIC DNA]</scope>
</reference>
<evidence type="ECO:0000259" key="1">
    <source>
        <dbReference type="Pfam" id="PF09511"/>
    </source>
</evidence>
<protein>
    <submittedName>
        <fullName evidence="2">RNA ligase</fullName>
    </submittedName>
</protein>
<dbReference type="GO" id="GO:0016874">
    <property type="term" value="F:ligase activity"/>
    <property type="evidence" value="ECO:0007669"/>
    <property type="project" value="UniProtKB-KW"/>
</dbReference>
<dbReference type="EMBL" id="MH576964">
    <property type="protein sequence ID" value="AXH66669.1"/>
    <property type="molecule type" value="Genomic_DNA"/>
</dbReference>
<gene>
    <name evidence="2" type="primary">201</name>
    <name evidence="2" type="ORF">SEA_STARBOW_201</name>
</gene>
<evidence type="ECO:0000313" key="3">
    <source>
        <dbReference type="Proteomes" id="UP000259040"/>
    </source>
</evidence>
<dbReference type="Pfam" id="PF09511">
    <property type="entry name" value="RNA_lig_T4_1"/>
    <property type="match status" value="1"/>
</dbReference>
<feature type="domain" description="T4 RNA ligase 1-like N-terminal" evidence="1">
    <location>
        <begin position="52"/>
        <end position="233"/>
    </location>
</feature>
<dbReference type="InterPro" id="IPR019039">
    <property type="entry name" value="T4-Rnl1-like_N"/>
</dbReference>
<accession>A0A345M848</accession>
<keyword evidence="2" id="KW-0436">Ligase</keyword>
<dbReference type="Proteomes" id="UP000259040">
    <property type="component" value="Segment"/>
</dbReference>
<proteinExistence type="predicted"/>
<organism evidence="2 3">
    <name type="scientific">Streptomyces phage Starbow</name>
    <dbReference type="NCBI Taxonomy" id="2283266"/>
    <lineage>
        <taxon>Viruses</taxon>
        <taxon>Duplodnaviria</taxon>
        <taxon>Heunggongvirae</taxon>
        <taxon>Uroviricota</taxon>
        <taxon>Caudoviricetes</taxon>
        <taxon>Stanwilliamsviridae</taxon>
        <taxon>Boydwoodruffvirinae</taxon>
        <taxon>Karimacvirus</taxon>
        <taxon>Karimacvirus karimac</taxon>
        <taxon>Streptomyces virus Karimac</taxon>
    </lineage>
</organism>